<proteinExistence type="predicted"/>
<keyword evidence="1" id="KW-0732">Signal</keyword>
<sequence>MALFACALLFMTGCRIATLTNVRNSPVPVMSQKQSADNVKQAILRAGAERGWRMTPAGEGHIVGDLRRRSHRAVVDIFYTDRAYDIIYKDSSNLKYDRAKSRIHSNYNEWVRNLDDSIQRELTMGR</sequence>
<evidence type="ECO:0000313" key="3">
    <source>
        <dbReference type="Proteomes" id="UP000063964"/>
    </source>
</evidence>
<dbReference type="EMBL" id="CP014230">
    <property type="protein sequence ID" value="AMD94032.1"/>
    <property type="molecule type" value="Genomic_DNA"/>
</dbReference>
<dbReference type="OrthoDB" id="9815328at2"/>
<dbReference type="STRING" id="888061.AXF15_06255"/>
<feature type="chain" id="PRO_5007067661" description="Lipoprotein" evidence="1">
    <location>
        <begin position="18"/>
        <end position="126"/>
    </location>
</feature>
<evidence type="ECO:0000313" key="2">
    <source>
        <dbReference type="EMBL" id="AMD94032.1"/>
    </source>
</evidence>
<dbReference type="AlphaFoldDB" id="A0A0X8JSL4"/>
<evidence type="ECO:0008006" key="4">
    <source>
        <dbReference type="Google" id="ProtNLM"/>
    </source>
</evidence>
<feature type="signal peptide" evidence="1">
    <location>
        <begin position="1"/>
        <end position="17"/>
    </location>
</feature>
<keyword evidence="3" id="KW-1185">Reference proteome</keyword>
<dbReference type="KEGG" id="doa:AXF15_06255"/>
<reference evidence="3" key="1">
    <citation type="submission" date="2016-02" db="EMBL/GenBank/DDBJ databases">
        <authorList>
            <person name="Holder M.E."/>
            <person name="Ajami N.J."/>
            <person name="Petrosino J.F."/>
        </authorList>
    </citation>
    <scope>NUCLEOTIDE SEQUENCE [LARGE SCALE GENOMIC DNA]</scope>
    <source>
        <strain evidence="3">DSM 12838</strain>
    </source>
</reference>
<name>A0A0X8JSL4_9BACT</name>
<gene>
    <name evidence="2" type="ORF">AXF15_06255</name>
</gene>
<protein>
    <recommendedName>
        <fullName evidence="4">Lipoprotein</fullName>
    </recommendedName>
</protein>
<accession>A0A0X8JSL4</accession>
<dbReference type="Proteomes" id="UP000063964">
    <property type="component" value="Chromosome"/>
</dbReference>
<organism evidence="2 3">
    <name type="scientific">Desulfomicrobium orale DSM 12838</name>
    <dbReference type="NCBI Taxonomy" id="888061"/>
    <lineage>
        <taxon>Bacteria</taxon>
        <taxon>Pseudomonadati</taxon>
        <taxon>Thermodesulfobacteriota</taxon>
        <taxon>Desulfovibrionia</taxon>
        <taxon>Desulfovibrionales</taxon>
        <taxon>Desulfomicrobiaceae</taxon>
        <taxon>Desulfomicrobium</taxon>
    </lineage>
</organism>
<evidence type="ECO:0000256" key="1">
    <source>
        <dbReference type="SAM" id="SignalP"/>
    </source>
</evidence>